<dbReference type="eggNOG" id="COG0010">
    <property type="taxonomic scope" value="Bacteria"/>
</dbReference>
<dbReference type="KEGG" id="dti:Desti_5362"/>
<dbReference type="SUPFAM" id="SSF52768">
    <property type="entry name" value="Arginase/deacetylase"/>
    <property type="match status" value="1"/>
</dbReference>
<organism evidence="2 3">
    <name type="scientific">Desulfomonile tiedjei (strain ATCC 49306 / DSM 6799 / DCB-1)</name>
    <dbReference type="NCBI Taxonomy" id="706587"/>
    <lineage>
        <taxon>Bacteria</taxon>
        <taxon>Pseudomonadati</taxon>
        <taxon>Thermodesulfobacteriota</taxon>
        <taxon>Desulfomonilia</taxon>
        <taxon>Desulfomonilales</taxon>
        <taxon>Desulfomonilaceae</taxon>
        <taxon>Desulfomonile</taxon>
    </lineage>
</organism>
<dbReference type="EMBL" id="CP003360">
    <property type="protein sequence ID" value="AFM27950.1"/>
    <property type="molecule type" value="Genomic_DNA"/>
</dbReference>
<dbReference type="GO" id="GO:0016813">
    <property type="term" value="F:hydrolase activity, acting on carbon-nitrogen (but not peptide) bonds, in linear amidines"/>
    <property type="evidence" value="ECO:0007669"/>
    <property type="project" value="UniProtKB-ARBA"/>
</dbReference>
<dbReference type="Gene3D" id="3.40.800.10">
    <property type="entry name" value="Ureohydrolase domain"/>
    <property type="match status" value="1"/>
</dbReference>
<name>I4CEF9_DESTA</name>
<dbReference type="InterPro" id="IPR006035">
    <property type="entry name" value="Ureohydrolase"/>
</dbReference>
<evidence type="ECO:0000313" key="3">
    <source>
        <dbReference type="Proteomes" id="UP000006055"/>
    </source>
</evidence>
<sequence>MCWQAMTASDRRPVFFGCALDPDERDESIQEKIHLSETDSQKSDPYSEIMRLVRQELAPETWEERGVIDVPPWLSPIPPTIARKNITLDNLIYFIDGNGCRDFAQAAGKFAEEYIFPNIPCMIGVDHSLTGGVFGSSVSFYRPAEISLIVVDSHVDSLPTSVMSGAIQYDMATNPESMHDPNDPFLRNRPDSYNASSFLQYLLEDGAVDPENLYLIGISDFPPKRAFRIKDDRIKNYVDCYSTLKRNGVKILTKKDLSLSPAALNNLIRRVKTPYVYISIDMDIGARNALGGVRFQNYQGINENQIYKIAKSLRKLLDQDITLAGMDVMEFNPRRAGSGETQSDDRTYRIAFNLIKTICFPPEAFLNRS</sequence>
<dbReference type="InterPro" id="IPR023696">
    <property type="entry name" value="Ureohydrolase_dom_sf"/>
</dbReference>
<keyword evidence="3" id="KW-1185">Reference proteome</keyword>
<dbReference type="Proteomes" id="UP000006055">
    <property type="component" value="Chromosome"/>
</dbReference>
<protein>
    <submittedName>
        <fullName evidence="2">Arginase family hydrolase, arginase/agmainase/formiminoglutamate hydrolase</fullName>
    </submittedName>
</protein>
<dbReference type="HOGENOM" id="CLU_749509_0_0_7"/>
<comment type="similarity">
    <text evidence="1">Belongs to the arginase family.</text>
</comment>
<gene>
    <name evidence="2" type="ordered locus">Desti_5362</name>
</gene>
<accession>I4CEF9</accession>
<evidence type="ECO:0000313" key="2">
    <source>
        <dbReference type="EMBL" id="AFM27950.1"/>
    </source>
</evidence>
<dbReference type="AlphaFoldDB" id="I4CEF9"/>
<dbReference type="GO" id="GO:0046872">
    <property type="term" value="F:metal ion binding"/>
    <property type="evidence" value="ECO:0007669"/>
    <property type="project" value="InterPro"/>
</dbReference>
<dbReference type="Pfam" id="PF00491">
    <property type="entry name" value="Arginase"/>
    <property type="match status" value="1"/>
</dbReference>
<keyword evidence="2" id="KW-0378">Hydrolase</keyword>
<proteinExistence type="inferred from homology"/>
<evidence type="ECO:0000256" key="1">
    <source>
        <dbReference type="PROSITE-ProRule" id="PRU00742"/>
    </source>
</evidence>
<dbReference type="PROSITE" id="PS51409">
    <property type="entry name" value="ARGINASE_2"/>
    <property type="match status" value="1"/>
</dbReference>
<dbReference type="STRING" id="706587.Desti_5362"/>
<reference evidence="3" key="1">
    <citation type="submission" date="2012-06" db="EMBL/GenBank/DDBJ databases">
        <title>Complete sequence of chromosome of Desulfomonile tiedjei DSM 6799.</title>
        <authorList>
            <person name="Lucas S."/>
            <person name="Copeland A."/>
            <person name="Lapidus A."/>
            <person name="Glavina del Rio T."/>
            <person name="Dalin E."/>
            <person name="Tice H."/>
            <person name="Bruce D."/>
            <person name="Goodwin L."/>
            <person name="Pitluck S."/>
            <person name="Peters L."/>
            <person name="Ovchinnikova G."/>
            <person name="Zeytun A."/>
            <person name="Lu M."/>
            <person name="Kyrpides N."/>
            <person name="Mavromatis K."/>
            <person name="Ivanova N."/>
            <person name="Brettin T."/>
            <person name="Detter J.C."/>
            <person name="Han C."/>
            <person name="Larimer F."/>
            <person name="Land M."/>
            <person name="Hauser L."/>
            <person name="Markowitz V."/>
            <person name="Cheng J.-F."/>
            <person name="Hugenholtz P."/>
            <person name="Woyke T."/>
            <person name="Wu D."/>
            <person name="Spring S."/>
            <person name="Schroeder M."/>
            <person name="Brambilla E."/>
            <person name="Klenk H.-P."/>
            <person name="Eisen J.A."/>
        </authorList>
    </citation>
    <scope>NUCLEOTIDE SEQUENCE [LARGE SCALE GENOMIC DNA]</scope>
    <source>
        <strain evidence="3">ATCC 49306 / DSM 6799 / DCB-1</strain>
    </source>
</reference>